<gene>
    <name evidence="1" type="ORF">EV210_11461</name>
</gene>
<dbReference type="OrthoDB" id="1808878at2"/>
<dbReference type="SUPFAM" id="SSF54523">
    <property type="entry name" value="Pili subunits"/>
    <property type="match status" value="1"/>
</dbReference>
<protein>
    <submittedName>
        <fullName evidence="1">Prepilin-type N-terminal cleavage/methylation domain-containing protein</fullName>
    </submittedName>
</protein>
<dbReference type="InterPro" id="IPR045584">
    <property type="entry name" value="Pilin-like"/>
</dbReference>
<dbReference type="Gene3D" id="3.30.700.10">
    <property type="entry name" value="Glycoprotein, Type 4 Pilin"/>
    <property type="match status" value="1"/>
</dbReference>
<dbReference type="AlphaFoldDB" id="A0A4R1PTE9"/>
<keyword evidence="2" id="KW-1185">Reference proteome</keyword>
<evidence type="ECO:0000313" key="2">
    <source>
        <dbReference type="Proteomes" id="UP000295063"/>
    </source>
</evidence>
<evidence type="ECO:0000313" key="1">
    <source>
        <dbReference type="EMBL" id="TCL35044.1"/>
    </source>
</evidence>
<dbReference type="Pfam" id="PF07963">
    <property type="entry name" value="N_methyl"/>
    <property type="match status" value="1"/>
</dbReference>
<sequence>MMRNAKHRGFTILELIIVVAVISIAAALAVPKLGDWTAEQDLNNTARELAADLRLLQQLSINSAGPTPELYLRIASPYGYITTVNTKAIQPKRTFPATVKLSGAATTVSFTINGIPKQGTDMTIVLARTDGKGTKRIIVQAQTGRIRIE</sequence>
<dbReference type="NCBIfam" id="TIGR02532">
    <property type="entry name" value="IV_pilin_GFxxxE"/>
    <property type="match status" value="1"/>
</dbReference>
<name>A0A4R1PTE9_9FIRM</name>
<dbReference type="EMBL" id="SLUI01000014">
    <property type="protein sequence ID" value="TCL35044.1"/>
    <property type="molecule type" value="Genomic_DNA"/>
</dbReference>
<organism evidence="1 2">
    <name type="scientific">Anaerospora hongkongensis</name>
    <dbReference type="NCBI Taxonomy" id="244830"/>
    <lineage>
        <taxon>Bacteria</taxon>
        <taxon>Bacillati</taxon>
        <taxon>Bacillota</taxon>
        <taxon>Negativicutes</taxon>
        <taxon>Selenomonadales</taxon>
        <taxon>Sporomusaceae</taxon>
        <taxon>Anaerospora</taxon>
    </lineage>
</organism>
<reference evidence="1 2" key="1">
    <citation type="submission" date="2019-03" db="EMBL/GenBank/DDBJ databases">
        <title>Genomic Encyclopedia of Type Strains, Phase IV (KMG-IV): sequencing the most valuable type-strain genomes for metagenomic binning, comparative biology and taxonomic classification.</title>
        <authorList>
            <person name="Goeker M."/>
        </authorList>
    </citation>
    <scope>NUCLEOTIDE SEQUENCE [LARGE SCALE GENOMIC DNA]</scope>
    <source>
        <strain evidence="1 2">DSM 15969</strain>
    </source>
</reference>
<dbReference type="InterPro" id="IPR012902">
    <property type="entry name" value="N_methyl_site"/>
</dbReference>
<dbReference type="Proteomes" id="UP000295063">
    <property type="component" value="Unassembled WGS sequence"/>
</dbReference>
<proteinExistence type="predicted"/>
<accession>A0A4R1PTE9</accession>
<dbReference type="RefSeq" id="WP_132082755.1">
    <property type="nucleotide sequence ID" value="NZ_DAMAKO010000002.1"/>
</dbReference>
<comment type="caution">
    <text evidence="1">The sequence shown here is derived from an EMBL/GenBank/DDBJ whole genome shotgun (WGS) entry which is preliminary data.</text>
</comment>